<dbReference type="KEGG" id="pgri:PgNI_05392"/>
<evidence type="ECO:0000313" key="2">
    <source>
        <dbReference type="Proteomes" id="UP000515153"/>
    </source>
</evidence>
<keyword evidence="2" id="KW-1185">Reference proteome</keyword>
<reference evidence="2 3" key="1">
    <citation type="journal article" date="2019" name="Mol. Biol. Evol.">
        <title>Blast fungal genomes show frequent chromosomal changes, gene gains and losses, and effector gene turnover.</title>
        <authorList>
            <person name="Gomez Luciano L.B."/>
            <person name="Jason Tsai I."/>
            <person name="Chuma I."/>
            <person name="Tosa Y."/>
            <person name="Chen Y.H."/>
            <person name="Li J.Y."/>
            <person name="Li M.Y."/>
            <person name="Jade Lu M.Y."/>
            <person name="Nakayashiki H."/>
            <person name="Li W.H."/>
        </authorList>
    </citation>
    <scope>NUCLEOTIDE SEQUENCE [LARGE SCALE GENOMIC DNA]</scope>
    <source>
        <strain evidence="2 3">NI907</strain>
    </source>
</reference>
<dbReference type="RefSeq" id="XP_030982855.1">
    <property type="nucleotide sequence ID" value="XM_031125424.1"/>
</dbReference>
<evidence type="ECO:0008006" key="4">
    <source>
        <dbReference type="Google" id="ProtNLM"/>
    </source>
</evidence>
<proteinExistence type="predicted"/>
<evidence type="ECO:0000313" key="3">
    <source>
        <dbReference type="RefSeq" id="XP_030982855.1"/>
    </source>
</evidence>
<organism evidence="2 3">
    <name type="scientific">Pyricularia grisea</name>
    <name type="common">Crabgrass-specific blast fungus</name>
    <name type="synonym">Magnaporthe grisea</name>
    <dbReference type="NCBI Taxonomy" id="148305"/>
    <lineage>
        <taxon>Eukaryota</taxon>
        <taxon>Fungi</taxon>
        <taxon>Dikarya</taxon>
        <taxon>Ascomycota</taxon>
        <taxon>Pezizomycotina</taxon>
        <taxon>Sordariomycetes</taxon>
        <taxon>Sordariomycetidae</taxon>
        <taxon>Magnaporthales</taxon>
        <taxon>Pyriculariaceae</taxon>
        <taxon>Pyricularia</taxon>
    </lineage>
</organism>
<dbReference type="GeneID" id="41960333"/>
<sequence>MLPLFLVISVFLTQLSVAAHTENFKIVNSLAQKAHVKLDLTGEQSYAIYEKFPPKPYNPFEYHMRLIVGHVKCEDENNCDFVADTFHMQAPRQGERWEGKLGSKTVQHSRNRPWKANHYYDKKEDIDKPLAQPNTYKWAGPTRKLSYEDIYDIGEDWCHSCLHWRYNKVYSNCHHFVYDVYNEIKQK</sequence>
<feature type="signal peptide" evidence="1">
    <location>
        <begin position="1"/>
        <end position="18"/>
    </location>
</feature>
<reference evidence="3" key="3">
    <citation type="submission" date="2025-08" db="UniProtKB">
        <authorList>
            <consortium name="RefSeq"/>
        </authorList>
    </citation>
    <scope>IDENTIFICATION</scope>
    <source>
        <strain evidence="3">NI907</strain>
    </source>
</reference>
<evidence type="ECO:0000256" key="1">
    <source>
        <dbReference type="SAM" id="SignalP"/>
    </source>
</evidence>
<name>A0A6P8B6S1_PYRGI</name>
<reference evidence="3" key="2">
    <citation type="submission" date="2019-10" db="EMBL/GenBank/DDBJ databases">
        <authorList>
            <consortium name="NCBI Genome Project"/>
        </authorList>
    </citation>
    <scope>NUCLEOTIDE SEQUENCE</scope>
    <source>
        <strain evidence="3">NI907</strain>
    </source>
</reference>
<feature type="chain" id="PRO_5028095738" description="Secreted protein" evidence="1">
    <location>
        <begin position="19"/>
        <end position="187"/>
    </location>
</feature>
<dbReference type="Proteomes" id="UP000515153">
    <property type="component" value="Chromosome I"/>
</dbReference>
<accession>A0A6P8B6S1</accession>
<dbReference type="AlphaFoldDB" id="A0A6P8B6S1"/>
<protein>
    <recommendedName>
        <fullName evidence="4">Secreted protein</fullName>
    </recommendedName>
</protein>
<keyword evidence="1" id="KW-0732">Signal</keyword>
<gene>
    <name evidence="3" type="ORF">PgNI_05392</name>
</gene>